<dbReference type="InParanoid" id="A0A0C2TD72"/>
<sequence>MAVGGGGGNRNVKNIPFNPSGKREWSHGLCDCFADFGTCCFAYLCPCMVYSQVKHRLEYLNTHGRPDPNHGGSGFDGDCFLHGCLTFCLGAGWILQIGNRSSVRNRYNIDGGACGDCCSACFCTPCELTQESRELELEERSLGA</sequence>
<proteinExistence type="predicted"/>
<evidence type="ECO:0000313" key="1">
    <source>
        <dbReference type="EMBL" id="KIL64764.1"/>
    </source>
</evidence>
<reference evidence="1 2" key="1">
    <citation type="submission" date="2014-04" db="EMBL/GenBank/DDBJ databases">
        <title>Evolutionary Origins and Diversification of the Mycorrhizal Mutualists.</title>
        <authorList>
            <consortium name="DOE Joint Genome Institute"/>
            <consortium name="Mycorrhizal Genomics Consortium"/>
            <person name="Kohler A."/>
            <person name="Kuo A."/>
            <person name="Nagy L.G."/>
            <person name="Floudas D."/>
            <person name="Copeland A."/>
            <person name="Barry K.W."/>
            <person name="Cichocki N."/>
            <person name="Veneault-Fourrey C."/>
            <person name="LaButti K."/>
            <person name="Lindquist E.A."/>
            <person name="Lipzen A."/>
            <person name="Lundell T."/>
            <person name="Morin E."/>
            <person name="Murat C."/>
            <person name="Riley R."/>
            <person name="Ohm R."/>
            <person name="Sun H."/>
            <person name="Tunlid A."/>
            <person name="Henrissat B."/>
            <person name="Grigoriev I.V."/>
            <person name="Hibbett D.S."/>
            <person name="Martin F."/>
        </authorList>
    </citation>
    <scope>NUCLEOTIDE SEQUENCE [LARGE SCALE GENOMIC DNA]</scope>
    <source>
        <strain evidence="1 2">Koide BX008</strain>
    </source>
</reference>
<dbReference type="PANTHER" id="PTHR15907">
    <property type="entry name" value="DUF614 FAMILY PROTEIN-RELATED"/>
    <property type="match status" value="1"/>
</dbReference>
<evidence type="ECO:0008006" key="3">
    <source>
        <dbReference type="Google" id="ProtNLM"/>
    </source>
</evidence>
<dbReference type="Pfam" id="PF04749">
    <property type="entry name" value="PLAC8"/>
    <property type="match status" value="1"/>
</dbReference>
<dbReference type="Proteomes" id="UP000054549">
    <property type="component" value="Unassembled WGS sequence"/>
</dbReference>
<dbReference type="OrthoDB" id="1045822at2759"/>
<dbReference type="InterPro" id="IPR006461">
    <property type="entry name" value="PLAC_motif_containing"/>
</dbReference>
<keyword evidence="2" id="KW-1185">Reference proteome</keyword>
<protein>
    <recommendedName>
        <fullName evidence="3">PLAC8-domain-containing protein</fullName>
    </recommendedName>
</protein>
<organism evidence="1 2">
    <name type="scientific">Amanita muscaria (strain Koide BX008)</name>
    <dbReference type="NCBI Taxonomy" id="946122"/>
    <lineage>
        <taxon>Eukaryota</taxon>
        <taxon>Fungi</taxon>
        <taxon>Dikarya</taxon>
        <taxon>Basidiomycota</taxon>
        <taxon>Agaricomycotina</taxon>
        <taxon>Agaricomycetes</taxon>
        <taxon>Agaricomycetidae</taxon>
        <taxon>Agaricales</taxon>
        <taxon>Pluteineae</taxon>
        <taxon>Amanitaceae</taxon>
        <taxon>Amanita</taxon>
    </lineage>
</organism>
<evidence type="ECO:0000313" key="2">
    <source>
        <dbReference type="Proteomes" id="UP000054549"/>
    </source>
</evidence>
<dbReference type="NCBIfam" id="TIGR01571">
    <property type="entry name" value="A_thal_Cys_rich"/>
    <property type="match status" value="1"/>
</dbReference>
<dbReference type="STRING" id="946122.A0A0C2TD72"/>
<dbReference type="EMBL" id="KN818247">
    <property type="protein sequence ID" value="KIL64764.1"/>
    <property type="molecule type" value="Genomic_DNA"/>
</dbReference>
<name>A0A0C2TD72_AMAMK</name>
<gene>
    <name evidence="1" type="ORF">M378DRAFT_186648</name>
</gene>
<dbReference type="AlphaFoldDB" id="A0A0C2TD72"/>
<accession>A0A0C2TD72</accession>
<dbReference type="HOGENOM" id="CLU_083147_6_0_1"/>